<sequence length="78" mass="8342">MKGRASTSLAGPALPWKPVAGEWVLVRSDAMVSTSPVDVYLIVEAPSLYVHGFESVAGESKGAWPRRRKVTTAKRCAG</sequence>
<dbReference type="AlphaFoldDB" id="A0A1A8XVU6"/>
<protein>
    <submittedName>
        <fullName evidence="1">Uncharacterized protein</fullName>
    </submittedName>
</protein>
<reference evidence="1 2" key="1">
    <citation type="submission" date="2016-06" db="EMBL/GenBank/DDBJ databases">
        <authorList>
            <person name="Kjaerup R.B."/>
            <person name="Dalgaard T.S."/>
            <person name="Juul-Madsen H.R."/>
        </authorList>
    </citation>
    <scope>NUCLEOTIDE SEQUENCE [LARGE SCALE GENOMIC DNA]</scope>
    <source>
        <strain evidence="1">3</strain>
    </source>
</reference>
<evidence type="ECO:0000313" key="2">
    <source>
        <dbReference type="Proteomes" id="UP000199169"/>
    </source>
</evidence>
<gene>
    <name evidence="1" type="ORF">ACCAA_670062</name>
</gene>
<accession>A0A1A8XVU6</accession>
<proteinExistence type="predicted"/>
<dbReference type="STRING" id="1860102.ACCAA_670062"/>
<organism evidence="1 2">
    <name type="scientific">Candidatus Accumulibacter aalborgensis</name>
    <dbReference type="NCBI Taxonomy" id="1860102"/>
    <lineage>
        <taxon>Bacteria</taxon>
        <taxon>Pseudomonadati</taxon>
        <taxon>Pseudomonadota</taxon>
        <taxon>Betaproteobacteria</taxon>
        <taxon>Candidatus Accumulibacter</taxon>
    </lineage>
</organism>
<dbReference type="Proteomes" id="UP000199169">
    <property type="component" value="Unassembled WGS sequence"/>
</dbReference>
<keyword evidence="2" id="KW-1185">Reference proteome</keyword>
<name>A0A1A8XVU6_9PROT</name>
<evidence type="ECO:0000313" key="1">
    <source>
        <dbReference type="EMBL" id="SBT09139.1"/>
    </source>
</evidence>
<dbReference type="EMBL" id="FLQX01000146">
    <property type="protein sequence ID" value="SBT09139.1"/>
    <property type="molecule type" value="Genomic_DNA"/>
</dbReference>